<reference evidence="2" key="1">
    <citation type="submission" date="2019-11" db="EMBL/GenBank/DDBJ databases">
        <title>Burkholderia cenocepacia CF.</title>
        <authorList>
            <person name="Vianna E.F."/>
            <person name="Marques E.A."/>
            <person name="Albano R.M."/>
            <person name="Leao R.S."/>
        </authorList>
    </citation>
    <scope>NUCLEOTIDE SEQUENCE</scope>
    <source>
        <strain evidence="2">MS-2140</strain>
    </source>
</reference>
<evidence type="ECO:0000313" key="2">
    <source>
        <dbReference type="EMBL" id="NDV74403.1"/>
    </source>
</evidence>
<dbReference type="AlphaFoldDB" id="A0A6B2MGA3"/>
<evidence type="ECO:0000259" key="1">
    <source>
        <dbReference type="Pfam" id="PF13304"/>
    </source>
</evidence>
<gene>
    <name evidence="2" type="ORF">GFJ35_20325</name>
</gene>
<dbReference type="PANTHER" id="PTHR43581">
    <property type="entry name" value="ATP/GTP PHOSPHATASE"/>
    <property type="match status" value="1"/>
</dbReference>
<dbReference type="GO" id="GO:0016887">
    <property type="term" value="F:ATP hydrolysis activity"/>
    <property type="evidence" value="ECO:0007669"/>
    <property type="project" value="InterPro"/>
</dbReference>
<name>A0A6B2MGA3_9BURK</name>
<dbReference type="GO" id="GO:0005524">
    <property type="term" value="F:ATP binding"/>
    <property type="evidence" value="ECO:0007669"/>
    <property type="project" value="InterPro"/>
</dbReference>
<dbReference type="RefSeq" id="WP_163124907.1">
    <property type="nucleotide sequence ID" value="NZ_JAAEAM010000022.1"/>
</dbReference>
<sequence>MTLQIYLDAVPPGSVLANAVVLRSDNWDDYSYKTLFTATLYTEQGAPISLGAVKIGFTGQGHGRTRETMPPSFGEMPENYFSLGQEPEYYQRLMTVPVVLRNEYLQCMRDVVADPVREQLAAPESVFSTSILRSVSRSAIDGQFRRILSGGAVLTSYRFYYTAPMGNDDGPMQLAFEVAPNSLPPTNIHVVIGRNGVGKTTLLNSIVETIVHQGRPDTRGHFEVTPEPWLPKVPMPPGYFSSVTSVAFSAFDKFSPLPDQGDKSRSVGYVYIGLKKRSLNSPTDHVFKDPVELADDFLKSLDVCLSMSVKREQWKNAIAALEFDENFAEMSLSLMAEYGHDPEEVKRYAKQVFENMSSGHKIVLLTVTKLVETVEEKSLVLLDEPESHLHPPLLSAFTRALSELLTARNAVALIATHSPVVLQEVPRSCVWKINRFRDSTKAERPEMETFGENVGALTREIFGLAVSKSGFHDLLAKAVEQVGDFEQIIKRYDNQIGLEGQAVLRALIAARG</sequence>
<dbReference type="InterPro" id="IPR003959">
    <property type="entry name" value="ATPase_AAA_core"/>
</dbReference>
<dbReference type="EMBL" id="JAAEAM010000022">
    <property type="protein sequence ID" value="NDV74403.1"/>
    <property type="molecule type" value="Genomic_DNA"/>
</dbReference>
<dbReference type="PANTHER" id="PTHR43581:SF2">
    <property type="entry name" value="EXCINUCLEASE ATPASE SUBUNIT"/>
    <property type="match status" value="1"/>
</dbReference>
<dbReference type="InterPro" id="IPR051396">
    <property type="entry name" value="Bact_Antivir_Def_Nuclease"/>
</dbReference>
<comment type="caution">
    <text evidence="2">The sequence shown here is derived from an EMBL/GenBank/DDBJ whole genome shotgun (WGS) entry which is preliminary data.</text>
</comment>
<organism evidence="2">
    <name type="scientific">Burkholderia cenocepacia</name>
    <dbReference type="NCBI Taxonomy" id="95486"/>
    <lineage>
        <taxon>Bacteria</taxon>
        <taxon>Pseudomonadati</taxon>
        <taxon>Pseudomonadota</taxon>
        <taxon>Betaproteobacteria</taxon>
        <taxon>Burkholderiales</taxon>
        <taxon>Burkholderiaceae</taxon>
        <taxon>Burkholderia</taxon>
        <taxon>Burkholderia cepacia complex</taxon>
    </lineage>
</organism>
<accession>A0A6B2MGA3</accession>
<protein>
    <submittedName>
        <fullName evidence="2">AAA family ATPase</fullName>
    </submittedName>
</protein>
<dbReference type="Pfam" id="PF13304">
    <property type="entry name" value="AAA_21"/>
    <property type="match status" value="1"/>
</dbReference>
<dbReference type="Gene3D" id="3.40.50.300">
    <property type="entry name" value="P-loop containing nucleotide triphosphate hydrolases"/>
    <property type="match status" value="1"/>
</dbReference>
<dbReference type="SUPFAM" id="SSF52540">
    <property type="entry name" value="P-loop containing nucleoside triphosphate hydrolases"/>
    <property type="match status" value="1"/>
</dbReference>
<feature type="domain" description="ATPase AAA-type core" evidence="1">
    <location>
        <begin position="347"/>
        <end position="422"/>
    </location>
</feature>
<proteinExistence type="predicted"/>
<dbReference type="InterPro" id="IPR027417">
    <property type="entry name" value="P-loop_NTPase"/>
</dbReference>